<dbReference type="STRING" id="1247936.BN2475_450127"/>
<keyword evidence="1" id="KW-0472">Membrane</keyword>
<dbReference type="OrthoDB" id="511404at2"/>
<dbReference type="PIRSF" id="PIRSF026509">
    <property type="entry name" value="UCP026509"/>
    <property type="match status" value="1"/>
</dbReference>
<organism evidence="2 3">
    <name type="scientific">Paraburkholderia ribeironis</name>
    <dbReference type="NCBI Taxonomy" id="1247936"/>
    <lineage>
        <taxon>Bacteria</taxon>
        <taxon>Pseudomonadati</taxon>
        <taxon>Pseudomonadota</taxon>
        <taxon>Betaproteobacteria</taxon>
        <taxon>Burkholderiales</taxon>
        <taxon>Burkholderiaceae</taxon>
        <taxon>Paraburkholderia</taxon>
    </lineage>
</organism>
<feature type="transmembrane region" description="Helical" evidence="1">
    <location>
        <begin position="105"/>
        <end position="126"/>
    </location>
</feature>
<name>A0A1N7S930_9BURK</name>
<dbReference type="AlphaFoldDB" id="A0A1N7S930"/>
<dbReference type="PANTHER" id="PTHR31721:SF4">
    <property type="entry name" value="OS06G0710300 PROTEIN"/>
    <property type="match status" value="1"/>
</dbReference>
<dbReference type="InterPro" id="IPR005134">
    <property type="entry name" value="UPF0114"/>
</dbReference>
<accession>A0A1N7S930</accession>
<dbReference type="Proteomes" id="UP000187012">
    <property type="component" value="Unassembled WGS sequence"/>
</dbReference>
<reference evidence="2 3" key="1">
    <citation type="submission" date="2016-12" db="EMBL/GenBank/DDBJ databases">
        <authorList>
            <person name="Song W.-J."/>
            <person name="Kurnit D.M."/>
        </authorList>
    </citation>
    <scope>NUCLEOTIDE SEQUENCE [LARGE SCALE GENOMIC DNA]</scope>
    <source>
        <strain evidence="2 3">STM7296</strain>
    </source>
</reference>
<evidence type="ECO:0000313" key="3">
    <source>
        <dbReference type="Proteomes" id="UP000187012"/>
    </source>
</evidence>
<dbReference type="Pfam" id="PF03350">
    <property type="entry name" value="UPF0114"/>
    <property type="match status" value="1"/>
</dbReference>
<protein>
    <recommendedName>
        <fullName evidence="4">YqhA family protein</fullName>
    </recommendedName>
</protein>
<proteinExistence type="predicted"/>
<dbReference type="EMBL" id="CYGX02000045">
    <property type="protein sequence ID" value="SIT43885.1"/>
    <property type="molecule type" value="Genomic_DNA"/>
</dbReference>
<keyword evidence="1" id="KW-1133">Transmembrane helix</keyword>
<feature type="transmembrane region" description="Helical" evidence="1">
    <location>
        <begin position="55"/>
        <end position="84"/>
    </location>
</feature>
<feature type="transmembrane region" description="Helical" evidence="1">
    <location>
        <begin position="12"/>
        <end position="43"/>
    </location>
</feature>
<sequence>MLRRILASSRYIMIVPVIATFLGSLALILYETVVLFLTALSVVEDRSLSPKSVKIFAVGIVEAVDVFLIAIAVYIISIGLYSLFVDDKLPLPKWLEIDNLEDLKGNLISVVIAVLAVLFLREAVAWDGERNIAAFGGALALVVAALAFFLTKINAHRQ</sequence>
<dbReference type="PANTHER" id="PTHR31721">
    <property type="entry name" value="OS06G0710300 PROTEIN"/>
    <property type="match status" value="1"/>
</dbReference>
<evidence type="ECO:0000256" key="1">
    <source>
        <dbReference type="SAM" id="Phobius"/>
    </source>
</evidence>
<evidence type="ECO:0000313" key="2">
    <source>
        <dbReference type="EMBL" id="SIT43885.1"/>
    </source>
</evidence>
<feature type="transmembrane region" description="Helical" evidence="1">
    <location>
        <begin position="132"/>
        <end position="151"/>
    </location>
</feature>
<evidence type="ECO:0008006" key="4">
    <source>
        <dbReference type="Google" id="ProtNLM"/>
    </source>
</evidence>
<keyword evidence="1" id="KW-0812">Transmembrane</keyword>
<gene>
    <name evidence="2" type="ORF">BN2475_450127</name>
</gene>
<keyword evidence="3" id="KW-1185">Reference proteome</keyword>